<accession>A0A0B8NUL6</accession>
<protein>
    <submittedName>
        <fullName evidence="1">Uncharacterized protein</fullName>
    </submittedName>
</protein>
<sequence>MKLYLNIAPCTRLATVTNKDTNEVEIFEFNSTRALLKIEDAVDNHNNGSRTFANMEEIYVHLTTCGV</sequence>
<dbReference type="RefSeq" id="WP_261833382.1">
    <property type="nucleotide sequence ID" value="NZ_AP024881.1"/>
</dbReference>
<organism evidence="1 2">
    <name type="scientific">Vibrio ishigakensis</name>
    <dbReference type="NCBI Taxonomy" id="1481914"/>
    <lineage>
        <taxon>Bacteria</taxon>
        <taxon>Pseudomonadati</taxon>
        <taxon>Pseudomonadota</taxon>
        <taxon>Gammaproteobacteria</taxon>
        <taxon>Vibrionales</taxon>
        <taxon>Vibrionaceae</taxon>
        <taxon>Vibrio</taxon>
    </lineage>
</organism>
<evidence type="ECO:0000313" key="2">
    <source>
        <dbReference type="Proteomes" id="UP000031671"/>
    </source>
</evidence>
<dbReference type="EMBL" id="BBRZ01000079">
    <property type="protein sequence ID" value="GAM58230.1"/>
    <property type="molecule type" value="Genomic_DNA"/>
</dbReference>
<proteinExistence type="predicted"/>
<reference evidence="1 2" key="2">
    <citation type="submission" date="2015-01" db="EMBL/GenBank/DDBJ databases">
        <authorList>
            <consortium name="NBRP consortium"/>
            <person name="Sawabe T."/>
            <person name="Meirelles P."/>
            <person name="Feng G."/>
            <person name="Sayaka M."/>
            <person name="Hattori M."/>
            <person name="Ohkuma M."/>
        </authorList>
    </citation>
    <scope>NUCLEOTIDE SEQUENCE [LARGE SCALE GENOMIC DNA]</scope>
    <source>
        <strain evidence="2">JCM 19231</strain>
    </source>
</reference>
<evidence type="ECO:0000313" key="1">
    <source>
        <dbReference type="EMBL" id="GAM58230.1"/>
    </source>
</evidence>
<reference evidence="1 2" key="1">
    <citation type="submission" date="2015-01" db="EMBL/GenBank/DDBJ databases">
        <title>Vibrio sp. C1 JCM 19231 whole genome shotgun sequence.</title>
        <authorList>
            <person name="Sawabe T."/>
            <person name="Meirelles P."/>
            <person name="Feng G."/>
            <person name="Sayaka M."/>
            <person name="Hattori M."/>
            <person name="Ohkuma M."/>
        </authorList>
    </citation>
    <scope>NUCLEOTIDE SEQUENCE [LARGE SCALE GENOMIC DNA]</scope>
    <source>
        <strain evidence="2">JCM 19231</strain>
    </source>
</reference>
<name>A0A0B8NUL6_9VIBR</name>
<comment type="caution">
    <text evidence="1">The sequence shown here is derived from an EMBL/GenBank/DDBJ whole genome shotgun (WGS) entry which is preliminary data.</text>
</comment>
<gene>
    <name evidence="1" type="ORF">JCM19231_1358</name>
</gene>
<keyword evidence="2" id="KW-1185">Reference proteome</keyword>
<dbReference type="Proteomes" id="UP000031671">
    <property type="component" value="Unassembled WGS sequence"/>
</dbReference>
<dbReference type="AlphaFoldDB" id="A0A0B8NUL6"/>